<dbReference type="SUPFAM" id="SSF53474">
    <property type="entry name" value="alpha/beta-Hydrolases"/>
    <property type="match status" value="1"/>
</dbReference>
<evidence type="ECO:0000313" key="7">
    <source>
        <dbReference type="Proteomes" id="UP001305779"/>
    </source>
</evidence>
<keyword evidence="4" id="KW-1133">Transmembrane helix</keyword>
<dbReference type="EMBL" id="JAXOVC010000003">
    <property type="protein sequence ID" value="KAK4504520.1"/>
    <property type="molecule type" value="Genomic_DNA"/>
</dbReference>
<feature type="transmembrane region" description="Helical" evidence="4">
    <location>
        <begin position="419"/>
        <end position="440"/>
    </location>
</feature>
<keyword evidence="4" id="KW-0472">Membrane</keyword>
<dbReference type="PRINTS" id="PR00111">
    <property type="entry name" value="ABHYDROLASE"/>
</dbReference>
<comment type="similarity">
    <text evidence="1">Belongs to the peptidase S33 family.</text>
</comment>
<keyword evidence="7" id="KW-1185">Reference proteome</keyword>
<evidence type="ECO:0000256" key="1">
    <source>
        <dbReference type="ARBA" id="ARBA00010088"/>
    </source>
</evidence>
<protein>
    <recommendedName>
        <fullName evidence="5">AB hydrolase-1 domain-containing protein</fullName>
    </recommendedName>
</protein>
<feature type="domain" description="AB hydrolase-1" evidence="5">
    <location>
        <begin position="37"/>
        <end position="175"/>
    </location>
</feature>
<accession>A0ABR0ETE1</accession>
<evidence type="ECO:0000256" key="2">
    <source>
        <dbReference type="ARBA" id="ARBA00022801"/>
    </source>
</evidence>
<dbReference type="InterPro" id="IPR002410">
    <property type="entry name" value="Peptidase_S33"/>
</dbReference>
<reference evidence="6 7" key="1">
    <citation type="journal article" date="2023" name="G3 (Bethesda)">
        <title>A chromosome-level genome assembly of Zasmidium syzygii isolated from banana leaves.</title>
        <authorList>
            <person name="van Westerhoven A.C."/>
            <person name="Mehrabi R."/>
            <person name="Talebi R."/>
            <person name="Steentjes M.B.F."/>
            <person name="Corcolon B."/>
            <person name="Chong P.A."/>
            <person name="Kema G.H.J."/>
            <person name="Seidl M.F."/>
        </authorList>
    </citation>
    <scope>NUCLEOTIDE SEQUENCE [LARGE SCALE GENOMIC DNA]</scope>
    <source>
        <strain evidence="6 7">P124</strain>
    </source>
</reference>
<dbReference type="PRINTS" id="PR00793">
    <property type="entry name" value="PROAMNOPTASE"/>
</dbReference>
<name>A0ABR0ETE1_ZASCE</name>
<dbReference type="PANTHER" id="PTHR43798">
    <property type="entry name" value="MONOACYLGLYCEROL LIPASE"/>
    <property type="match status" value="1"/>
</dbReference>
<feature type="transmembrane region" description="Helical" evidence="4">
    <location>
        <begin position="460"/>
        <end position="479"/>
    </location>
</feature>
<dbReference type="InterPro" id="IPR029058">
    <property type="entry name" value="AB_hydrolase_fold"/>
</dbReference>
<dbReference type="Pfam" id="PF00561">
    <property type="entry name" value="Abhydrolase_1"/>
    <property type="match status" value="1"/>
</dbReference>
<keyword evidence="4" id="KW-0812">Transmembrane</keyword>
<evidence type="ECO:0000256" key="4">
    <source>
        <dbReference type="SAM" id="Phobius"/>
    </source>
</evidence>
<dbReference type="InterPro" id="IPR050266">
    <property type="entry name" value="AB_hydrolase_sf"/>
</dbReference>
<sequence>MTEPPFRDGKLPFHLDSHNKSCETYYKIYGDPQLSTPVIVLHGGPGSGHEYVEPFSDLWTHYHIPVILYDQIGCAKSTHLRETKGDREFWQPGIFVAELENLVRGLGVAEYFVLGHSWGGTLAVEFAAKQPPGLRRLILAGANASFPALRLNLWDLLKQLPEEQQVTVENAVEKKDFTGKAYMEAMGAFLIRKTMLGESPFILDGSIGVWDGTALLPKIDVPTLVFNGEHDTAQERSTAPFFHHIPRVRWVTMSGASHMSHLDSPEMREKTMRRQAYNLSFGRPLLSLALQKITMAIRSFSLVILLCSFVDFGSTRATGRSVPKIREGREHLHNNLVNHAVALEDIDEDLPFASVRHLYSTHPNSVIHDAGKKAAALTEMEERGMLARSADNSSEVHSSGVHVSEAVAETDTVPPTHTLFFGAFTGAVIRGVLGIIGLGANSLCTFLDKAFGDDKNTAQIFGVVGCYIGMTLLGLYSLFSAGHNLYKLQQAGQRVADRLDAVNQVFELQDTIAGGVGGSRRKRTTTAEDVHEMMKDEIRTHELAVWMAAQGYKYEAAGLMSTIRPVSLQTKNNHTSHLWQELHDGKIRKTHVLTRLNVQIMKRDECENSNNEEGEDPQATLCSSGDNEGFTGVYESFDMFQDENSYEVVDYGMGDSKYADDVARFSGDLMKLGGTGGVCIYPTVNNQTALTILSAIEMGGRPSQTYAQCPSVS</sequence>
<feature type="region of interest" description="Disordered" evidence="3">
    <location>
        <begin position="606"/>
        <end position="625"/>
    </location>
</feature>
<evidence type="ECO:0000313" key="6">
    <source>
        <dbReference type="EMBL" id="KAK4504520.1"/>
    </source>
</evidence>
<comment type="caution">
    <text evidence="6">The sequence shown here is derived from an EMBL/GenBank/DDBJ whole genome shotgun (WGS) entry which is preliminary data.</text>
</comment>
<dbReference type="InterPro" id="IPR000073">
    <property type="entry name" value="AB_hydrolase_1"/>
</dbReference>
<dbReference type="PANTHER" id="PTHR43798:SF33">
    <property type="entry name" value="HYDROLASE, PUTATIVE (AFU_ORTHOLOGUE AFUA_2G14860)-RELATED"/>
    <property type="match status" value="1"/>
</dbReference>
<dbReference type="Gene3D" id="3.40.50.1820">
    <property type="entry name" value="alpha/beta hydrolase"/>
    <property type="match status" value="1"/>
</dbReference>
<proteinExistence type="inferred from homology"/>
<dbReference type="Proteomes" id="UP001305779">
    <property type="component" value="Unassembled WGS sequence"/>
</dbReference>
<evidence type="ECO:0000259" key="5">
    <source>
        <dbReference type="Pfam" id="PF00561"/>
    </source>
</evidence>
<evidence type="ECO:0000256" key="3">
    <source>
        <dbReference type="SAM" id="MobiDB-lite"/>
    </source>
</evidence>
<keyword evidence="2" id="KW-0378">Hydrolase</keyword>
<organism evidence="6 7">
    <name type="scientific">Zasmidium cellare</name>
    <name type="common">Wine cellar mold</name>
    <name type="synonym">Racodium cellare</name>
    <dbReference type="NCBI Taxonomy" id="395010"/>
    <lineage>
        <taxon>Eukaryota</taxon>
        <taxon>Fungi</taxon>
        <taxon>Dikarya</taxon>
        <taxon>Ascomycota</taxon>
        <taxon>Pezizomycotina</taxon>
        <taxon>Dothideomycetes</taxon>
        <taxon>Dothideomycetidae</taxon>
        <taxon>Mycosphaerellales</taxon>
        <taxon>Mycosphaerellaceae</taxon>
        <taxon>Zasmidium</taxon>
    </lineage>
</organism>
<gene>
    <name evidence="6" type="ORF">PRZ48_005436</name>
</gene>